<keyword evidence="4" id="KW-1185">Reference proteome</keyword>
<evidence type="ECO:0000313" key="4">
    <source>
        <dbReference type="Proteomes" id="UP000554837"/>
    </source>
</evidence>
<feature type="chain" id="PRO_5033009008" evidence="2">
    <location>
        <begin position="18"/>
        <end position="716"/>
    </location>
</feature>
<feature type="compositionally biased region" description="Basic and acidic residues" evidence="1">
    <location>
        <begin position="698"/>
        <end position="707"/>
    </location>
</feature>
<name>A0A840S123_9BURK</name>
<reference evidence="3 4" key="1">
    <citation type="submission" date="2020-08" db="EMBL/GenBank/DDBJ databases">
        <title>Genomic Encyclopedia of Type Strains, Phase IV (KMG-IV): sequencing the most valuable type-strain genomes for metagenomic binning, comparative biology and taxonomic classification.</title>
        <authorList>
            <person name="Goeker M."/>
        </authorList>
    </citation>
    <scope>NUCLEOTIDE SEQUENCE [LARGE SCALE GENOMIC DNA]</scope>
    <source>
        <strain evidence="3 4">DSM 23958</strain>
    </source>
</reference>
<sequence>MRLIPLLLSVTLGMAQAQPAPATQKLLQAVLAHPRVQPKSADKPKPPAGLKSGEAGLIAYLEAQQRQGGDVNAYASLGTPLQHAVQARLTLLALWLLAHGADPLLPIQAEGTQNAPLPDTLGLAVQQSLAALLQHLQQHPKVQALPPTELAQRIWTHSQPKQQALLLQGGWPLPSAQTQPELFRRLFRQFMCSTQLAPLKSMAAQAGAAEALRPLQAETWDCPRLFPQFSAPNWAAELDDWRAVEQALGQPVLARLSPRAADAATLTQWLTLGLAKPWSEPKASARWLEALHAAPQPVQLAAARAIPPEALRAALAQPEGLQAWLRLAARWPLADTRSALAAVQPDILGAHLDAALAHWGPTGSEAEARWALLNERLPSRLTRRATEWLDYVPLAHWGAWLKRGFQPAPIWWAQWLRQTSNPAQLQQAWPVVKAQRPEVAAAWMDWLLAPWAVGPGGDAQTQADSYPNGLGRMDGALERLQGLKALGARPTAPRWVAAAHEEDEEPAVQLALKEGWLRKAPAADPPTIRKPSCPALLKPARSLLAELQQADELQTVDLGSGRCALLALAGQGTGRREFESRSFEAGLERFQPLADGDRRAWLWEPGQTALKPLESAPLGPLLPVQWQGQALWLELEWEGSATREPGKLWQGGAPGKTADFMPLPKQHPLTQALALQCDFQALSTCLGLSETDALQPPSREDYLRRALAETPTPKKR</sequence>
<gene>
    <name evidence="3" type="ORF">HNQ51_002121</name>
</gene>
<keyword evidence="2" id="KW-0732">Signal</keyword>
<dbReference type="OrthoDB" id="1099791at2"/>
<proteinExistence type="predicted"/>
<protein>
    <submittedName>
        <fullName evidence="3">Uncharacterized protein</fullName>
    </submittedName>
</protein>
<evidence type="ECO:0000256" key="2">
    <source>
        <dbReference type="SAM" id="SignalP"/>
    </source>
</evidence>
<feature type="signal peptide" evidence="2">
    <location>
        <begin position="1"/>
        <end position="17"/>
    </location>
</feature>
<evidence type="ECO:0000256" key="1">
    <source>
        <dbReference type="SAM" id="MobiDB-lite"/>
    </source>
</evidence>
<dbReference type="AlphaFoldDB" id="A0A840S123"/>
<accession>A0A840S123</accession>
<comment type="caution">
    <text evidence="3">The sequence shown here is derived from an EMBL/GenBank/DDBJ whole genome shotgun (WGS) entry which is preliminary data.</text>
</comment>
<feature type="region of interest" description="Disordered" evidence="1">
    <location>
        <begin position="691"/>
        <end position="716"/>
    </location>
</feature>
<dbReference type="Proteomes" id="UP000554837">
    <property type="component" value="Unassembled WGS sequence"/>
</dbReference>
<organism evidence="3 4">
    <name type="scientific">Inhella inkyongensis</name>
    <dbReference type="NCBI Taxonomy" id="392593"/>
    <lineage>
        <taxon>Bacteria</taxon>
        <taxon>Pseudomonadati</taxon>
        <taxon>Pseudomonadota</taxon>
        <taxon>Betaproteobacteria</taxon>
        <taxon>Burkholderiales</taxon>
        <taxon>Sphaerotilaceae</taxon>
        <taxon>Inhella</taxon>
    </lineage>
</organism>
<evidence type="ECO:0000313" key="3">
    <source>
        <dbReference type="EMBL" id="MBB5204807.1"/>
    </source>
</evidence>
<dbReference type="EMBL" id="JACHHO010000002">
    <property type="protein sequence ID" value="MBB5204807.1"/>
    <property type="molecule type" value="Genomic_DNA"/>
</dbReference>
<dbReference type="RefSeq" id="WP_138855550.1">
    <property type="nucleotide sequence ID" value="NZ_CP040709.1"/>
</dbReference>